<reference evidence="2" key="1">
    <citation type="submission" date="2012-11" db="EMBL/GenBank/DDBJ databases">
        <authorList>
            <person name="Lucero-Rivera Y.E."/>
            <person name="Tovar-Ramirez D."/>
        </authorList>
    </citation>
    <scope>NUCLEOTIDE SEQUENCE [LARGE SCALE GENOMIC DNA]</scope>
    <source>
        <strain evidence="2">Araruama</strain>
    </source>
</reference>
<dbReference type="EMBL" id="ATBP01002875">
    <property type="protein sequence ID" value="ETR65388.1"/>
    <property type="molecule type" value="Genomic_DNA"/>
</dbReference>
<dbReference type="Proteomes" id="UP000189670">
    <property type="component" value="Unassembled WGS sequence"/>
</dbReference>
<evidence type="ECO:0000313" key="1">
    <source>
        <dbReference type="EMBL" id="ETR65388.1"/>
    </source>
</evidence>
<dbReference type="SUPFAM" id="SSF52540">
    <property type="entry name" value="P-loop containing nucleoside triphosphate hydrolases"/>
    <property type="match status" value="1"/>
</dbReference>
<gene>
    <name evidence="1" type="ORF">OMM_06061</name>
</gene>
<name>A0A1V1NS54_9BACT</name>
<organism evidence="1 2">
    <name type="scientific">Candidatus Magnetoglobus multicellularis str. Araruama</name>
    <dbReference type="NCBI Taxonomy" id="890399"/>
    <lineage>
        <taxon>Bacteria</taxon>
        <taxon>Pseudomonadati</taxon>
        <taxon>Thermodesulfobacteriota</taxon>
        <taxon>Desulfobacteria</taxon>
        <taxon>Desulfobacterales</taxon>
        <taxon>Desulfobacteraceae</taxon>
        <taxon>Candidatus Magnetoglobus</taxon>
    </lineage>
</organism>
<evidence type="ECO:0000313" key="2">
    <source>
        <dbReference type="Proteomes" id="UP000189670"/>
    </source>
</evidence>
<dbReference type="InterPro" id="IPR027417">
    <property type="entry name" value="P-loop_NTPase"/>
</dbReference>
<dbReference type="AlphaFoldDB" id="A0A1V1NS54"/>
<accession>A0A1V1NS54</accession>
<comment type="caution">
    <text evidence="1">The sequence shown here is derived from an EMBL/GenBank/DDBJ whole genome shotgun (WGS) entry which is preliminary data.</text>
</comment>
<proteinExistence type="predicted"/>
<dbReference type="Gene3D" id="3.40.50.300">
    <property type="entry name" value="P-loop containing nucleotide triphosphate hydrolases"/>
    <property type="match status" value="1"/>
</dbReference>
<sequence length="194" mass="22971">MNKNQFAIKTLVPEEIYTGRDEFIAYFYNEALKAATRRSRSIVLLGQRRMGKTEIFKRVINRLFFEQDHKDPNAVIPVYYKFPDDITDPWKFSIEYVENFIKWYAAFQLRNPDILKEGFLQPGELPEFVKSNIEITSNFKRALNALDSFYKKDGIYPEKTALNLPRSISDWDDSTIVMFLDEIQNLHLPQHNFE</sequence>
<protein>
    <submittedName>
        <fullName evidence="1">Uncharacterized protein</fullName>
    </submittedName>
</protein>